<dbReference type="SMR" id="A0A2V2XKP5"/>
<dbReference type="VEuPathDB" id="TriTrypDB:TcCLB.506753.140"/>
<keyword evidence="2" id="KW-0472">Membrane</keyword>
<proteinExistence type="predicted"/>
<dbReference type="GO" id="GO:0005739">
    <property type="term" value="C:mitochondrion"/>
    <property type="evidence" value="ECO:0007669"/>
    <property type="project" value="TreeGrafter"/>
</dbReference>
<comment type="caution">
    <text evidence="4">The sequence shown here is derived from an EMBL/GenBank/DDBJ whole genome shotgun (WGS) entry which is preliminary data.</text>
</comment>
<dbReference type="VEuPathDB" id="TriTrypDB:C3747_3g55"/>
<sequence length="243" mass="27652">MASCHDSPPLSIYCIVTAILHIYIYIYRNGRQFFPFYIHIRVGIHGSSRTIYYYFYFLYYYYYFYFVVIFSLLFQFDKVFVWEGKGGEREGRGGKRRGKKKMFGLTRWLRVKVTVEQVAAVVQAKLSGAQSVQNTLLIDVRSTGEVAATGVIPTAVNIPLKLLEFALGEEVEAEEFEKTFGVQKPQPGMTQVIFYCTHGVRSAIATEIAGNLGFTDAKNFAGSFTEWQRHHGEPCDNGDVPLK</sequence>
<reference evidence="4 5" key="1">
    <citation type="journal article" date="2018" name="Microb. Genom.">
        <title>Expanding an expanded genome: long-read sequencing of Trypanosoma cruzi.</title>
        <authorList>
            <person name="Berna L."/>
            <person name="Rodriguez M."/>
            <person name="Chiribao M.L."/>
            <person name="Parodi-Talice A."/>
            <person name="Pita S."/>
            <person name="Rijo G."/>
            <person name="Alvarez-Valin F."/>
            <person name="Robello C."/>
        </authorList>
    </citation>
    <scope>NUCLEOTIDE SEQUENCE [LARGE SCALE GENOMIC DNA]</scope>
    <source>
        <strain evidence="4 5">TCC</strain>
    </source>
</reference>
<dbReference type="SUPFAM" id="SSF52821">
    <property type="entry name" value="Rhodanese/Cell cycle control phosphatase"/>
    <property type="match status" value="1"/>
</dbReference>
<dbReference type="PANTHER" id="PTHR44086:SF10">
    <property type="entry name" value="THIOSULFATE SULFURTRANSFERASE_RHODANESE-LIKE DOMAIN-CONTAINING PROTEIN 3"/>
    <property type="match status" value="1"/>
</dbReference>
<dbReference type="VEuPathDB" id="TriTrypDB:TcCLB.510357.30"/>
<dbReference type="OrthoDB" id="566238at2759"/>
<dbReference type="VEuPathDB" id="TriTrypDB:TCDM_14052"/>
<dbReference type="Gene3D" id="3.40.250.10">
    <property type="entry name" value="Rhodanese-like domain"/>
    <property type="match status" value="1"/>
</dbReference>
<dbReference type="PROSITE" id="PS00683">
    <property type="entry name" value="RHODANESE_2"/>
    <property type="match status" value="1"/>
</dbReference>
<dbReference type="AlphaFoldDB" id="A0A2V2XKP5"/>
<dbReference type="InterPro" id="IPR036873">
    <property type="entry name" value="Rhodanese-like_dom_sf"/>
</dbReference>
<feature type="domain" description="Rhodanese" evidence="3">
    <location>
        <begin position="131"/>
        <end position="236"/>
    </location>
</feature>
<evidence type="ECO:0000313" key="4">
    <source>
        <dbReference type="EMBL" id="PWV21125.1"/>
    </source>
</evidence>
<evidence type="ECO:0000256" key="2">
    <source>
        <dbReference type="SAM" id="Phobius"/>
    </source>
</evidence>
<name>A0A2V2XKP5_TRYCR</name>
<dbReference type="VEuPathDB" id="TriTrypDB:C4B63_1g130c"/>
<organism evidence="4 5">
    <name type="scientific">Trypanosoma cruzi</name>
    <dbReference type="NCBI Taxonomy" id="5693"/>
    <lineage>
        <taxon>Eukaryota</taxon>
        <taxon>Discoba</taxon>
        <taxon>Euglenozoa</taxon>
        <taxon>Kinetoplastea</taxon>
        <taxon>Metakinetoplastina</taxon>
        <taxon>Trypanosomatida</taxon>
        <taxon>Trypanosomatidae</taxon>
        <taxon>Trypanosoma</taxon>
        <taxon>Schizotrypanum</taxon>
    </lineage>
</organism>
<gene>
    <name evidence="4" type="ORF">C3747_3g55</name>
</gene>
<feature type="transmembrane region" description="Helical" evidence="2">
    <location>
        <begin position="51"/>
        <end position="74"/>
    </location>
</feature>
<dbReference type="InterPro" id="IPR001307">
    <property type="entry name" value="Thiosulphate_STrfase_CS"/>
</dbReference>
<dbReference type="Pfam" id="PF00581">
    <property type="entry name" value="Rhodanese"/>
    <property type="match status" value="1"/>
</dbReference>
<keyword evidence="2" id="KW-0812">Transmembrane</keyword>
<dbReference type="EMBL" id="PRFC01000003">
    <property type="protein sequence ID" value="PWV21125.1"/>
    <property type="molecule type" value="Genomic_DNA"/>
</dbReference>
<dbReference type="VEuPathDB" id="TriTrypDB:TcG_05191"/>
<protein>
    <recommendedName>
        <fullName evidence="1">Sulfurtransferase</fullName>
    </recommendedName>
</protein>
<evidence type="ECO:0000256" key="1">
    <source>
        <dbReference type="RuleBase" id="RU000507"/>
    </source>
</evidence>
<dbReference type="PANTHER" id="PTHR44086">
    <property type="entry name" value="THIOSULFATE SULFURTRANSFERASE RDL2, MITOCHONDRIAL-RELATED"/>
    <property type="match status" value="1"/>
</dbReference>
<dbReference type="PROSITE" id="PS50206">
    <property type="entry name" value="RHODANESE_3"/>
    <property type="match status" value="1"/>
</dbReference>
<feature type="transmembrane region" description="Helical" evidence="2">
    <location>
        <begin position="12"/>
        <end position="30"/>
    </location>
</feature>
<keyword evidence="2" id="KW-1133">Transmembrane helix</keyword>
<keyword evidence="1" id="KW-0808">Transferase</keyword>
<dbReference type="VEuPathDB" id="TriTrypDB:TcCL_NonESM13258"/>
<dbReference type="VEuPathDB" id="TriTrypDB:TcYC6_0040590"/>
<dbReference type="Proteomes" id="UP000246078">
    <property type="component" value="Unassembled WGS sequence"/>
</dbReference>
<dbReference type="SMART" id="SM00450">
    <property type="entry name" value="RHOD"/>
    <property type="match status" value="1"/>
</dbReference>
<evidence type="ECO:0000259" key="3">
    <source>
        <dbReference type="PROSITE" id="PS50206"/>
    </source>
</evidence>
<dbReference type="GO" id="GO:0004792">
    <property type="term" value="F:thiosulfate-cyanide sulfurtransferase activity"/>
    <property type="evidence" value="ECO:0007669"/>
    <property type="project" value="InterPro"/>
</dbReference>
<dbReference type="VEuPathDB" id="TriTrypDB:TcBrA4_0022830"/>
<dbReference type="VEuPathDB" id="TriTrypDB:BCY84_06767"/>
<accession>A0A2V2XKP5</accession>
<evidence type="ECO:0000313" key="5">
    <source>
        <dbReference type="Proteomes" id="UP000246078"/>
    </source>
</evidence>
<dbReference type="InterPro" id="IPR001763">
    <property type="entry name" value="Rhodanese-like_dom"/>
</dbReference>